<sequence length="232" mass="27066">MATDGVSQENFTAATNKNYNRKQHRNRWDIVKKEWHIWDELVRGEIRLGWNVERQTIEVTNEWREKHLEAAKFWIKGLNHAFMLDELFHDITTTGERAWAPTSGVTPPLYNHSSFENIIEDDIAPVDSANFEQVNHDEIGYTDRLEKIPPIRKQLKKANKKRSIASKLTKQLDELCEAIKNKDSYIRTDPPDCSVQEVDKVDTLPGCQPMSPLFKLDIRLFTKKENKETFVT</sequence>
<evidence type="ECO:0000313" key="2">
    <source>
        <dbReference type="EMBL" id="GAY58541.1"/>
    </source>
</evidence>
<evidence type="ECO:0000259" key="1">
    <source>
        <dbReference type="Pfam" id="PF12776"/>
    </source>
</evidence>
<proteinExistence type="predicted"/>
<dbReference type="PANTHER" id="PTHR31704:SF37">
    <property type="entry name" value="HEAT SHOCK PROTEIN"/>
    <property type="match status" value="1"/>
</dbReference>
<dbReference type="EMBL" id="BDQV01000185">
    <property type="protein sequence ID" value="GAY58541.1"/>
    <property type="molecule type" value="Genomic_DNA"/>
</dbReference>
<evidence type="ECO:0000313" key="3">
    <source>
        <dbReference type="Proteomes" id="UP000236630"/>
    </source>
</evidence>
<comment type="caution">
    <text evidence="2">The sequence shown here is derived from an EMBL/GenBank/DDBJ whole genome shotgun (WGS) entry which is preliminary data.</text>
</comment>
<accession>A0A2H5Q1U1</accession>
<dbReference type="InterPro" id="IPR024752">
    <property type="entry name" value="Myb/SANT-like_dom"/>
</dbReference>
<feature type="domain" description="Myb/SANT-like" evidence="1">
    <location>
        <begin position="9"/>
        <end position="63"/>
    </location>
</feature>
<dbReference type="Pfam" id="PF12776">
    <property type="entry name" value="Myb_DNA-bind_3"/>
    <property type="match status" value="1"/>
</dbReference>
<dbReference type="AlphaFoldDB" id="A0A2H5Q1U1"/>
<gene>
    <name evidence="2" type="ORF">CUMW_187750</name>
</gene>
<name>A0A2H5Q1U1_CITUN</name>
<protein>
    <recommendedName>
        <fullName evidence="1">Myb/SANT-like domain-containing protein</fullName>
    </recommendedName>
</protein>
<dbReference type="PANTHER" id="PTHR31704">
    <property type="entry name" value="MYB/SANT-LIKE DNA-BINDING DOMAIN PROTEIN-RELATED"/>
    <property type="match status" value="1"/>
</dbReference>
<reference evidence="2 3" key="1">
    <citation type="journal article" date="2017" name="Front. Genet.">
        <title>Draft sequencing of the heterozygous diploid genome of Satsuma (Citrus unshiu Marc.) using a hybrid assembly approach.</title>
        <authorList>
            <person name="Shimizu T."/>
            <person name="Tanizawa Y."/>
            <person name="Mochizuki T."/>
            <person name="Nagasaki H."/>
            <person name="Yoshioka T."/>
            <person name="Toyoda A."/>
            <person name="Fujiyama A."/>
            <person name="Kaminuma E."/>
            <person name="Nakamura Y."/>
        </authorList>
    </citation>
    <scope>NUCLEOTIDE SEQUENCE [LARGE SCALE GENOMIC DNA]</scope>
    <source>
        <strain evidence="3">cv. Miyagawa wase</strain>
    </source>
</reference>
<keyword evidence="3" id="KW-1185">Reference proteome</keyword>
<dbReference type="Proteomes" id="UP000236630">
    <property type="component" value="Unassembled WGS sequence"/>
</dbReference>
<dbReference type="STRING" id="55188.A0A2H5Q1U1"/>
<organism evidence="2 3">
    <name type="scientific">Citrus unshiu</name>
    <name type="common">Satsuma mandarin</name>
    <name type="synonym">Citrus nobilis var. unshiu</name>
    <dbReference type="NCBI Taxonomy" id="55188"/>
    <lineage>
        <taxon>Eukaryota</taxon>
        <taxon>Viridiplantae</taxon>
        <taxon>Streptophyta</taxon>
        <taxon>Embryophyta</taxon>
        <taxon>Tracheophyta</taxon>
        <taxon>Spermatophyta</taxon>
        <taxon>Magnoliopsida</taxon>
        <taxon>eudicotyledons</taxon>
        <taxon>Gunneridae</taxon>
        <taxon>Pentapetalae</taxon>
        <taxon>rosids</taxon>
        <taxon>malvids</taxon>
        <taxon>Sapindales</taxon>
        <taxon>Rutaceae</taxon>
        <taxon>Aurantioideae</taxon>
        <taxon>Citrus</taxon>
    </lineage>
</organism>